<evidence type="ECO:0000259" key="3">
    <source>
        <dbReference type="Pfam" id="PF08652"/>
    </source>
</evidence>
<keyword evidence="2" id="KW-0694">RNA-binding</keyword>
<dbReference type="Pfam" id="PF08652">
    <property type="entry name" value="RAI1"/>
    <property type="match status" value="1"/>
</dbReference>
<dbReference type="PANTHER" id="PTHR12395:SF9">
    <property type="entry name" value="DECAPPING AND EXORIBONUCLEASE PROTEIN"/>
    <property type="match status" value="1"/>
</dbReference>
<name>A0A182ULI8_9DIPT</name>
<keyword evidence="2" id="KW-0479">Metal-binding</keyword>
<comment type="similarity">
    <text evidence="1 2">Belongs to the DXO/Dom3Z family.</text>
</comment>
<dbReference type="GO" id="GO:0000166">
    <property type="term" value="F:nucleotide binding"/>
    <property type="evidence" value="ECO:0007669"/>
    <property type="project" value="UniProtKB-KW"/>
</dbReference>
<comment type="cofactor">
    <cofactor evidence="2">
        <name>a divalent metal cation</name>
        <dbReference type="ChEBI" id="CHEBI:60240"/>
    </cofactor>
</comment>
<evidence type="ECO:0000313" key="5">
    <source>
        <dbReference type="Proteomes" id="UP000075902"/>
    </source>
</evidence>
<dbReference type="GO" id="GO:0004518">
    <property type="term" value="F:nuclease activity"/>
    <property type="evidence" value="ECO:0007669"/>
    <property type="project" value="UniProtKB-KW"/>
</dbReference>
<feature type="domain" description="RAI1-like" evidence="3">
    <location>
        <begin position="26"/>
        <end position="372"/>
    </location>
</feature>
<dbReference type="EC" id="3.6.1.-" evidence="2"/>
<dbReference type="GO" id="GO:0110155">
    <property type="term" value="P:NAD-cap decapping"/>
    <property type="evidence" value="ECO:0007669"/>
    <property type="project" value="TreeGrafter"/>
</dbReference>
<keyword evidence="2" id="KW-0540">Nuclease</keyword>
<dbReference type="GO" id="GO:0034353">
    <property type="term" value="F:mRNA 5'-diphosphatase activity"/>
    <property type="evidence" value="ECO:0007669"/>
    <property type="project" value="TreeGrafter"/>
</dbReference>
<accession>A0A182ULI8</accession>
<comment type="subcellular location">
    <subcellularLocation>
        <location evidence="2">Nucleus</location>
    </subcellularLocation>
</comment>
<dbReference type="InterPro" id="IPR013961">
    <property type="entry name" value="RAI1"/>
</dbReference>
<dbReference type="GO" id="GO:0003723">
    <property type="term" value="F:RNA binding"/>
    <property type="evidence" value="ECO:0007669"/>
    <property type="project" value="UniProtKB-KW"/>
</dbReference>
<organism evidence="4 5">
    <name type="scientific">Anopheles melas</name>
    <dbReference type="NCBI Taxonomy" id="34690"/>
    <lineage>
        <taxon>Eukaryota</taxon>
        <taxon>Metazoa</taxon>
        <taxon>Ecdysozoa</taxon>
        <taxon>Arthropoda</taxon>
        <taxon>Hexapoda</taxon>
        <taxon>Insecta</taxon>
        <taxon>Pterygota</taxon>
        <taxon>Neoptera</taxon>
        <taxon>Endopterygota</taxon>
        <taxon>Diptera</taxon>
        <taxon>Nematocera</taxon>
        <taxon>Culicoidea</taxon>
        <taxon>Culicidae</taxon>
        <taxon>Anophelinae</taxon>
        <taxon>Anopheles</taxon>
    </lineage>
</organism>
<dbReference type="GO" id="GO:0005829">
    <property type="term" value="C:cytosol"/>
    <property type="evidence" value="ECO:0007669"/>
    <property type="project" value="TreeGrafter"/>
</dbReference>
<evidence type="ECO:0000256" key="1">
    <source>
        <dbReference type="ARBA" id="ARBA00006562"/>
    </source>
</evidence>
<reference evidence="4" key="2">
    <citation type="submission" date="2020-05" db="UniProtKB">
        <authorList>
            <consortium name="EnsemblMetazoa"/>
        </authorList>
    </citation>
    <scope>IDENTIFICATION</scope>
    <source>
        <strain evidence="4">CM1001059</strain>
    </source>
</reference>
<sequence>MFTETTVDPDPRQPARQSCAFPTVTKPTLIGFFSLNQERQYDASAAQLKYLTLPRGSSLTELRLDLNEGFETHHPKPDSAQKERIDMLLTFIRRSSDPRQLWIPQENGQLRLKHNFVCFRGLLRLLACTPYEWKTPWIVQAIRYRGTIYLCEKATPEKEQSVRNETEQQKRFCFYGFKFEQHILTEEPAVEPDTSAPVRLGEEFCAMFDTTLAGHRLLYGAEMDGIVTDRPFDRERVSVDELRRCEFVEVKVKRRETAQRQVDNFYRFKTKNWWCQSFLVNVQRLVVGLRDDAGIVREITNVRLNDLCRQSARYWSPAVCMDFCADLLSEMVRVMGRTDSSRKVYQFEYDARQCRRVRYRVLEGESFLPDWYTKHVEEMQPKWKD</sequence>
<keyword evidence="2" id="KW-0378">Hydrolase</keyword>
<evidence type="ECO:0000313" key="4">
    <source>
        <dbReference type="EnsemblMetazoa" id="AMEC022564-PA"/>
    </source>
</evidence>
<dbReference type="InterPro" id="IPR039039">
    <property type="entry name" value="RAI1-like_fam"/>
</dbReference>
<comment type="function">
    <text evidence="2">Decapping enzyme for NAD-capped RNAs: specifically hydrolyzes the nicotinamide adenine dinucleotide (NAD) cap from a subset of RNAs by removing the entire NAD moiety from the 5'-end of an NAD-capped RNA.</text>
</comment>
<protein>
    <recommendedName>
        <fullName evidence="2">Decapping nuclease</fullName>
        <ecNumber evidence="2">3.6.1.-</ecNumber>
    </recommendedName>
</protein>
<dbReference type="Proteomes" id="UP000075902">
    <property type="component" value="Unassembled WGS sequence"/>
</dbReference>
<dbReference type="EnsemblMetazoa" id="AMEC022564-RA">
    <property type="protein sequence ID" value="AMEC022564-PA"/>
    <property type="gene ID" value="AMEC022564"/>
</dbReference>
<keyword evidence="2" id="KW-0547">Nucleotide-binding</keyword>
<reference evidence="5" key="1">
    <citation type="submission" date="2014-01" db="EMBL/GenBank/DDBJ databases">
        <title>The Genome Sequence of Anopheles melas CM1001059_A (V2).</title>
        <authorList>
            <consortium name="The Broad Institute Genomics Platform"/>
            <person name="Neafsey D.E."/>
            <person name="Besansky N."/>
            <person name="Howell P."/>
            <person name="Walton C."/>
            <person name="Young S.K."/>
            <person name="Zeng Q."/>
            <person name="Gargeya S."/>
            <person name="Fitzgerald M."/>
            <person name="Haas B."/>
            <person name="Abouelleil A."/>
            <person name="Allen A.W."/>
            <person name="Alvarado L."/>
            <person name="Arachchi H.M."/>
            <person name="Berlin A.M."/>
            <person name="Chapman S.B."/>
            <person name="Gainer-Dewar J."/>
            <person name="Goldberg J."/>
            <person name="Griggs A."/>
            <person name="Gujja S."/>
            <person name="Hansen M."/>
            <person name="Howarth C."/>
            <person name="Imamovic A."/>
            <person name="Ireland A."/>
            <person name="Larimer J."/>
            <person name="McCowan C."/>
            <person name="Murphy C."/>
            <person name="Pearson M."/>
            <person name="Poon T.W."/>
            <person name="Priest M."/>
            <person name="Roberts A."/>
            <person name="Saif S."/>
            <person name="Shea T."/>
            <person name="Sisk P."/>
            <person name="Sykes S."/>
            <person name="Wortman J."/>
            <person name="Nusbaum C."/>
            <person name="Birren B."/>
        </authorList>
    </citation>
    <scope>NUCLEOTIDE SEQUENCE [LARGE SCALE GENOMIC DNA]</scope>
    <source>
        <strain evidence="5">CM1001059</strain>
    </source>
</reference>
<dbReference type="GO" id="GO:0005634">
    <property type="term" value="C:nucleus"/>
    <property type="evidence" value="ECO:0007669"/>
    <property type="project" value="UniProtKB-SubCell"/>
</dbReference>
<keyword evidence="2" id="KW-0539">Nucleus</keyword>
<dbReference type="PANTHER" id="PTHR12395">
    <property type="entry name" value="DOM-3 RELATED"/>
    <property type="match status" value="1"/>
</dbReference>
<dbReference type="VEuPathDB" id="VectorBase:AMEC022564"/>
<keyword evidence="5" id="KW-1185">Reference proteome</keyword>
<proteinExistence type="inferred from homology"/>
<dbReference type="STRING" id="34690.A0A182ULI8"/>
<dbReference type="GO" id="GO:0046872">
    <property type="term" value="F:metal ion binding"/>
    <property type="evidence" value="ECO:0007669"/>
    <property type="project" value="UniProtKB-KW"/>
</dbReference>
<evidence type="ECO:0000256" key="2">
    <source>
        <dbReference type="RuleBase" id="RU367113"/>
    </source>
</evidence>
<dbReference type="GO" id="GO:0000956">
    <property type="term" value="P:nuclear-transcribed mRNA catabolic process"/>
    <property type="evidence" value="ECO:0007669"/>
    <property type="project" value="TreeGrafter"/>
</dbReference>
<dbReference type="AlphaFoldDB" id="A0A182ULI8"/>